<dbReference type="eggNOG" id="COG3668">
    <property type="taxonomic scope" value="Bacteria"/>
</dbReference>
<keyword evidence="3" id="KW-1185">Reference proteome</keyword>
<dbReference type="EMBL" id="CP003379">
    <property type="protein sequence ID" value="AFL86608.1"/>
    <property type="molecule type" value="Genomic_DNA"/>
</dbReference>
<keyword evidence="1" id="KW-1277">Toxin-antitoxin system</keyword>
<evidence type="ECO:0000256" key="1">
    <source>
        <dbReference type="ARBA" id="ARBA00022649"/>
    </source>
</evidence>
<name>I3ZBJ0_TERRK</name>
<sequence>MPDKYTVSLSASALASLRGLRGYVQADYSPHGSRWYDGLDSAIRGLQWMPNRGRLYREPNIRSILYGRRSYTCRITYRVNDEDRYVEVLAIRHCRQRPDNLTRPSR</sequence>
<accession>I3ZBJ0</accession>
<evidence type="ECO:0000313" key="2">
    <source>
        <dbReference type="EMBL" id="AFL86608.1"/>
    </source>
</evidence>
<evidence type="ECO:0000313" key="3">
    <source>
        <dbReference type="Proteomes" id="UP000006056"/>
    </source>
</evidence>
<dbReference type="Proteomes" id="UP000006056">
    <property type="component" value="Chromosome"/>
</dbReference>
<proteinExistence type="predicted"/>
<dbReference type="Gene3D" id="3.30.2310.20">
    <property type="entry name" value="RelE-like"/>
    <property type="match status" value="1"/>
</dbReference>
<dbReference type="STRING" id="926566.Terro_0259"/>
<dbReference type="KEGG" id="trs:Terro_0259"/>
<gene>
    <name evidence="2" type="ordered locus">Terro_0259</name>
</gene>
<dbReference type="InterPro" id="IPR007712">
    <property type="entry name" value="RelE/ParE_toxin"/>
</dbReference>
<dbReference type="AlphaFoldDB" id="I3ZBJ0"/>
<protein>
    <submittedName>
        <fullName evidence="2">Plasmid stabilization system protein</fullName>
    </submittedName>
</protein>
<dbReference type="InterPro" id="IPR035093">
    <property type="entry name" value="RelE/ParE_toxin_dom_sf"/>
</dbReference>
<dbReference type="HOGENOM" id="CLU_147162_5_1_0"/>
<dbReference type="OrthoDB" id="461964at2"/>
<reference evidence="2 3" key="1">
    <citation type="submission" date="2012-06" db="EMBL/GenBank/DDBJ databases">
        <title>Complete genome of Terriglobus roseus DSM 18391.</title>
        <authorList>
            <consortium name="US DOE Joint Genome Institute (JGI-PGF)"/>
            <person name="Lucas S."/>
            <person name="Copeland A."/>
            <person name="Lapidus A."/>
            <person name="Glavina del Rio T."/>
            <person name="Dalin E."/>
            <person name="Tice H."/>
            <person name="Bruce D."/>
            <person name="Goodwin L."/>
            <person name="Pitluck S."/>
            <person name="Peters L."/>
            <person name="Mikhailova N."/>
            <person name="Munk A.C.C."/>
            <person name="Kyrpides N."/>
            <person name="Mavromatis K."/>
            <person name="Ivanova N."/>
            <person name="Brettin T."/>
            <person name="Detter J.C."/>
            <person name="Han C."/>
            <person name="Larimer F."/>
            <person name="Land M."/>
            <person name="Hauser L."/>
            <person name="Markowitz V."/>
            <person name="Cheng J.-F."/>
            <person name="Hugenholtz P."/>
            <person name="Woyke T."/>
            <person name="Wu D."/>
            <person name="Brambilla E."/>
            <person name="Klenk H.-P."/>
            <person name="Eisen J.A."/>
        </authorList>
    </citation>
    <scope>NUCLEOTIDE SEQUENCE [LARGE SCALE GENOMIC DNA]</scope>
    <source>
        <strain evidence="3">DSM 18391 / NRRL B-41598 / KBS 63</strain>
    </source>
</reference>
<organism evidence="2 3">
    <name type="scientific">Terriglobus roseus (strain DSM 18391 / NRRL B-41598 / KBS 63)</name>
    <dbReference type="NCBI Taxonomy" id="926566"/>
    <lineage>
        <taxon>Bacteria</taxon>
        <taxon>Pseudomonadati</taxon>
        <taxon>Acidobacteriota</taxon>
        <taxon>Terriglobia</taxon>
        <taxon>Terriglobales</taxon>
        <taxon>Acidobacteriaceae</taxon>
        <taxon>Terriglobus</taxon>
    </lineage>
</organism>
<dbReference type="Pfam" id="PF05016">
    <property type="entry name" value="ParE_toxin"/>
    <property type="match status" value="1"/>
</dbReference>